<keyword evidence="1" id="KW-0812">Transmembrane</keyword>
<organism evidence="2">
    <name type="scientific">Candidatus Fermentithermobacillus carboniphilus</name>
    <dbReference type="NCBI Taxonomy" id="3085328"/>
    <lineage>
        <taxon>Bacteria</taxon>
        <taxon>Bacillati</taxon>
        <taxon>Bacillota</taxon>
        <taxon>Candidatus Fermentithermobacillia</taxon>
        <taxon>Candidatus Fermentithermobacillales</taxon>
        <taxon>Candidatus Fermentithermobacillaceae</taxon>
        <taxon>Candidatus Fermentithermobacillus</taxon>
    </lineage>
</organism>
<sequence>MHLAGIISAIIVGIYTLSWAFTLFRDGNLAGAFWSFVLAVTSTAVTLYYFYQHGFYP</sequence>
<reference evidence="2" key="2">
    <citation type="journal article" date="2023" name="Biology">
        <title>Prokaryotic Life Associated with Coal-Fire Gas Vents Revealed by Metagenomics.</title>
        <authorList>
            <person name="Kadnikov V.V."/>
            <person name="Mardanov A.V."/>
            <person name="Beletsky A.V."/>
            <person name="Karnachuk O.V."/>
            <person name="Ravin N.V."/>
        </authorList>
    </citation>
    <scope>NUCLEOTIDE SEQUENCE</scope>
    <source>
        <strain evidence="2">Bu02</strain>
    </source>
</reference>
<dbReference type="AlphaFoldDB" id="A0AAT9LBK5"/>
<keyword evidence="1" id="KW-1133">Transmembrane helix</keyword>
<accession>A0AAT9LBK5</accession>
<proteinExistence type="predicted"/>
<dbReference type="EMBL" id="CP062796">
    <property type="protein sequence ID" value="QUL98461.1"/>
    <property type="molecule type" value="Genomic_DNA"/>
</dbReference>
<evidence type="ECO:0000313" key="2">
    <source>
        <dbReference type="EMBL" id="QUL98461.1"/>
    </source>
</evidence>
<protein>
    <submittedName>
        <fullName evidence="2">Uncharacterized protein</fullName>
    </submittedName>
</protein>
<name>A0AAT9LBK5_9FIRM</name>
<reference evidence="2" key="1">
    <citation type="submission" date="2020-10" db="EMBL/GenBank/DDBJ databases">
        <authorList>
            <person name="Kadnikov V."/>
            <person name="Beletsky A.V."/>
            <person name="Mardanov A.V."/>
            <person name="Karnachuk O.V."/>
            <person name="Ravin N.V."/>
        </authorList>
    </citation>
    <scope>NUCLEOTIDE SEQUENCE</scope>
    <source>
        <strain evidence="2">Bu02</strain>
    </source>
</reference>
<feature type="transmembrane region" description="Helical" evidence="1">
    <location>
        <begin position="6"/>
        <end position="24"/>
    </location>
</feature>
<keyword evidence="1" id="KW-0472">Membrane</keyword>
<gene>
    <name evidence="2" type="ORF">IMF26_10705</name>
</gene>
<evidence type="ECO:0000256" key="1">
    <source>
        <dbReference type="SAM" id="Phobius"/>
    </source>
</evidence>
<dbReference type="KEGG" id="fcz:IMF26_10705"/>
<feature type="transmembrane region" description="Helical" evidence="1">
    <location>
        <begin position="31"/>
        <end position="51"/>
    </location>
</feature>